<dbReference type="InParanoid" id="A0A0C3P661"/>
<reference evidence="1 2" key="1">
    <citation type="submission" date="2014-04" db="EMBL/GenBank/DDBJ databases">
        <authorList>
            <consortium name="DOE Joint Genome Institute"/>
            <person name="Kuo A."/>
            <person name="Kohler A."/>
            <person name="Costa M.D."/>
            <person name="Nagy L.G."/>
            <person name="Floudas D."/>
            <person name="Copeland A."/>
            <person name="Barry K.W."/>
            <person name="Cichocki N."/>
            <person name="Veneault-Fourrey C."/>
            <person name="LaButti K."/>
            <person name="Lindquist E.A."/>
            <person name="Lipzen A."/>
            <person name="Lundell T."/>
            <person name="Morin E."/>
            <person name="Murat C."/>
            <person name="Sun H."/>
            <person name="Tunlid A."/>
            <person name="Henrissat B."/>
            <person name="Grigoriev I.V."/>
            <person name="Hibbett D.S."/>
            <person name="Martin F."/>
            <person name="Nordberg H.P."/>
            <person name="Cantor M.N."/>
            <person name="Hua S.X."/>
        </authorList>
    </citation>
    <scope>NUCLEOTIDE SEQUENCE [LARGE SCALE GENOMIC DNA]</scope>
    <source>
        <strain evidence="1 2">Marx 270</strain>
    </source>
</reference>
<reference evidence="2" key="2">
    <citation type="submission" date="2015-01" db="EMBL/GenBank/DDBJ databases">
        <title>Evolutionary Origins and Diversification of the Mycorrhizal Mutualists.</title>
        <authorList>
            <consortium name="DOE Joint Genome Institute"/>
            <consortium name="Mycorrhizal Genomics Consortium"/>
            <person name="Kohler A."/>
            <person name="Kuo A."/>
            <person name="Nagy L.G."/>
            <person name="Floudas D."/>
            <person name="Copeland A."/>
            <person name="Barry K.W."/>
            <person name="Cichocki N."/>
            <person name="Veneault-Fourrey C."/>
            <person name="LaButti K."/>
            <person name="Lindquist E.A."/>
            <person name="Lipzen A."/>
            <person name="Lundell T."/>
            <person name="Morin E."/>
            <person name="Murat C."/>
            <person name="Riley R."/>
            <person name="Ohm R."/>
            <person name="Sun H."/>
            <person name="Tunlid A."/>
            <person name="Henrissat B."/>
            <person name="Grigoriev I.V."/>
            <person name="Hibbett D.S."/>
            <person name="Martin F."/>
        </authorList>
    </citation>
    <scope>NUCLEOTIDE SEQUENCE [LARGE SCALE GENOMIC DNA]</scope>
    <source>
        <strain evidence="2">Marx 270</strain>
    </source>
</reference>
<gene>
    <name evidence="1" type="ORF">M404DRAFT_1001659</name>
</gene>
<keyword evidence="2" id="KW-1185">Reference proteome</keyword>
<name>A0A0C3P661_PISTI</name>
<organism evidence="1 2">
    <name type="scientific">Pisolithus tinctorius Marx 270</name>
    <dbReference type="NCBI Taxonomy" id="870435"/>
    <lineage>
        <taxon>Eukaryota</taxon>
        <taxon>Fungi</taxon>
        <taxon>Dikarya</taxon>
        <taxon>Basidiomycota</taxon>
        <taxon>Agaricomycotina</taxon>
        <taxon>Agaricomycetes</taxon>
        <taxon>Agaricomycetidae</taxon>
        <taxon>Boletales</taxon>
        <taxon>Sclerodermatineae</taxon>
        <taxon>Pisolithaceae</taxon>
        <taxon>Pisolithus</taxon>
    </lineage>
</organism>
<dbReference type="EMBL" id="KN831978">
    <property type="protein sequence ID" value="KIO03031.1"/>
    <property type="molecule type" value="Genomic_DNA"/>
</dbReference>
<dbReference type="HOGENOM" id="CLU_2923643_0_0_1"/>
<proteinExistence type="predicted"/>
<dbReference type="AlphaFoldDB" id="A0A0C3P661"/>
<protein>
    <submittedName>
        <fullName evidence="1">Uncharacterized protein</fullName>
    </submittedName>
</protein>
<sequence>MTLWPWRAGLQPRKTTEVTQQAAGLYRQAAESPRHFAFKTDDYWGRATVVGVLNSGCVAMQ</sequence>
<evidence type="ECO:0000313" key="2">
    <source>
        <dbReference type="Proteomes" id="UP000054217"/>
    </source>
</evidence>
<evidence type="ECO:0000313" key="1">
    <source>
        <dbReference type="EMBL" id="KIO03031.1"/>
    </source>
</evidence>
<dbReference type="Proteomes" id="UP000054217">
    <property type="component" value="Unassembled WGS sequence"/>
</dbReference>
<accession>A0A0C3P661</accession>